<feature type="transmembrane region" description="Helical" evidence="9">
    <location>
        <begin position="318"/>
        <end position="336"/>
    </location>
</feature>
<proteinExistence type="inferred from homology"/>
<dbReference type="AlphaFoldDB" id="A0A8J7AQ56"/>
<evidence type="ECO:0000256" key="2">
    <source>
        <dbReference type="ARBA" id="ARBA00009137"/>
    </source>
</evidence>
<feature type="transmembrane region" description="Helical" evidence="9">
    <location>
        <begin position="15"/>
        <end position="39"/>
    </location>
</feature>
<protein>
    <submittedName>
        <fullName evidence="10">TrkH family potassium uptake protein</fullName>
    </submittedName>
</protein>
<feature type="transmembrane region" description="Helical" evidence="9">
    <location>
        <begin position="51"/>
        <end position="72"/>
    </location>
</feature>
<sequence length="472" mass="52341">MALASLPICLFFTEYYAILPFLLTAAVSVGMGQLLFWRFRQEKAIRYRQTLLVVALSWAVIFAIGTLPYWLIALSLDGDTAATISAFRDVWNALFESISGFTSTGLSMARDASQLPHCLQWWRSFTQWVGGIGLVVLTLSVLEPSSNVQHLYSAETREERLAPTLRETAQEIWKIYLLYTGASILLLALAGMPPWAALNHGLAAIATGGFDITGSSFQTYPPGVQLAAVPIMIAGAISFAAHAQVLRRGQVAALWEDMRHRALWLLLVIGTLFLLLEQRWYAGQWLWIDSLFQWTSALTTCGFAVVQEQTWSPTAKAWMTTAMILGAVSGSTVGGLKLDRVVVLYQAVVWYLRLIYRESPEELRYELNGRALSEQEAHRQLKSAAVLAALWLIALGVGTTLLFHTIDTRYSLIDALFECASALGTSGLSVGITGPDLFWLGKLTLMLLMWMGRLEIVAVLVLFSWLAQLLQR</sequence>
<dbReference type="Pfam" id="PF02386">
    <property type="entry name" value="TrkH"/>
    <property type="match status" value="1"/>
</dbReference>
<reference evidence="10" key="1">
    <citation type="submission" date="2020-10" db="EMBL/GenBank/DDBJ databases">
        <authorList>
            <person name="Castelo-Branco R."/>
            <person name="Eusebio N."/>
            <person name="Adriana R."/>
            <person name="Vieira A."/>
            <person name="Brugerolle De Fraissinette N."/>
            <person name="Rezende De Castro R."/>
            <person name="Schneider M.P."/>
            <person name="Vasconcelos V."/>
            <person name="Leao P.N."/>
        </authorList>
    </citation>
    <scope>NUCLEOTIDE SEQUENCE</scope>
    <source>
        <strain evidence="10">LEGE 07310</strain>
    </source>
</reference>
<keyword evidence="5 9" id="KW-0812">Transmembrane</keyword>
<feature type="transmembrane region" description="Helical" evidence="9">
    <location>
        <begin position="445"/>
        <end position="467"/>
    </location>
</feature>
<evidence type="ECO:0000256" key="6">
    <source>
        <dbReference type="ARBA" id="ARBA00022989"/>
    </source>
</evidence>
<dbReference type="GO" id="GO:0005886">
    <property type="term" value="C:plasma membrane"/>
    <property type="evidence" value="ECO:0007669"/>
    <property type="project" value="UniProtKB-SubCell"/>
</dbReference>
<evidence type="ECO:0000256" key="7">
    <source>
        <dbReference type="ARBA" id="ARBA00023065"/>
    </source>
</evidence>
<comment type="caution">
    <text evidence="10">The sequence shown here is derived from an EMBL/GenBank/DDBJ whole genome shotgun (WGS) entry which is preliminary data.</text>
</comment>
<dbReference type="GO" id="GO:0030001">
    <property type="term" value="P:metal ion transport"/>
    <property type="evidence" value="ECO:0007669"/>
    <property type="project" value="UniProtKB-ARBA"/>
</dbReference>
<organism evidence="10 11">
    <name type="scientific">Vasconcelosia minhoensis LEGE 07310</name>
    <dbReference type="NCBI Taxonomy" id="915328"/>
    <lineage>
        <taxon>Bacteria</taxon>
        <taxon>Bacillati</taxon>
        <taxon>Cyanobacteriota</taxon>
        <taxon>Cyanophyceae</taxon>
        <taxon>Nodosilineales</taxon>
        <taxon>Cymatolegaceae</taxon>
        <taxon>Vasconcelosia</taxon>
        <taxon>Vasconcelosia minhoensis</taxon>
    </lineage>
</organism>
<accession>A0A8J7AQ56</accession>
<dbReference type="PANTHER" id="PTHR32024">
    <property type="entry name" value="TRK SYSTEM POTASSIUM UPTAKE PROTEIN TRKG-RELATED"/>
    <property type="match status" value="1"/>
</dbReference>
<evidence type="ECO:0000256" key="4">
    <source>
        <dbReference type="ARBA" id="ARBA00022475"/>
    </source>
</evidence>
<comment type="similarity">
    <text evidence="2">Belongs to the TrkH potassium transport family.</text>
</comment>
<keyword evidence="4" id="KW-1003">Cell membrane</keyword>
<dbReference type="GO" id="GO:0008324">
    <property type="term" value="F:monoatomic cation transmembrane transporter activity"/>
    <property type="evidence" value="ECO:0007669"/>
    <property type="project" value="InterPro"/>
</dbReference>
<feature type="transmembrane region" description="Helical" evidence="9">
    <location>
        <begin position="125"/>
        <end position="142"/>
    </location>
</feature>
<evidence type="ECO:0000256" key="8">
    <source>
        <dbReference type="ARBA" id="ARBA00023136"/>
    </source>
</evidence>
<keyword evidence="8 9" id="KW-0472">Membrane</keyword>
<comment type="subcellular location">
    <subcellularLocation>
        <location evidence="1">Cell membrane</location>
        <topology evidence="1">Multi-pass membrane protein</topology>
    </subcellularLocation>
</comment>
<keyword evidence="11" id="KW-1185">Reference proteome</keyword>
<evidence type="ECO:0000256" key="5">
    <source>
        <dbReference type="ARBA" id="ARBA00022692"/>
    </source>
</evidence>
<dbReference type="EMBL" id="JADEXG010000036">
    <property type="protein sequence ID" value="MBE9078609.1"/>
    <property type="molecule type" value="Genomic_DNA"/>
</dbReference>
<name>A0A8J7AQ56_9CYAN</name>
<gene>
    <name evidence="10" type="ORF">IQ241_15120</name>
</gene>
<keyword evidence="7" id="KW-0406">Ion transport</keyword>
<feature type="transmembrane region" description="Helical" evidence="9">
    <location>
        <begin position="176"/>
        <end position="196"/>
    </location>
</feature>
<evidence type="ECO:0000313" key="11">
    <source>
        <dbReference type="Proteomes" id="UP000636505"/>
    </source>
</evidence>
<feature type="transmembrane region" description="Helical" evidence="9">
    <location>
        <begin position="384"/>
        <end position="403"/>
    </location>
</feature>
<evidence type="ECO:0000256" key="1">
    <source>
        <dbReference type="ARBA" id="ARBA00004651"/>
    </source>
</evidence>
<feature type="transmembrane region" description="Helical" evidence="9">
    <location>
        <begin position="262"/>
        <end position="281"/>
    </location>
</feature>
<keyword evidence="3" id="KW-0813">Transport</keyword>
<dbReference type="PANTHER" id="PTHR32024:SF2">
    <property type="entry name" value="TRK SYSTEM POTASSIUM UPTAKE PROTEIN TRKG-RELATED"/>
    <property type="match status" value="1"/>
</dbReference>
<keyword evidence="6 9" id="KW-1133">Transmembrane helix</keyword>
<evidence type="ECO:0000313" key="10">
    <source>
        <dbReference type="EMBL" id="MBE9078609.1"/>
    </source>
</evidence>
<evidence type="ECO:0000256" key="3">
    <source>
        <dbReference type="ARBA" id="ARBA00022448"/>
    </source>
</evidence>
<evidence type="ECO:0000256" key="9">
    <source>
        <dbReference type="SAM" id="Phobius"/>
    </source>
</evidence>
<feature type="transmembrane region" description="Helical" evidence="9">
    <location>
        <begin position="223"/>
        <end position="241"/>
    </location>
</feature>
<dbReference type="Proteomes" id="UP000636505">
    <property type="component" value="Unassembled WGS sequence"/>
</dbReference>
<dbReference type="InterPro" id="IPR003445">
    <property type="entry name" value="Cat_transpt"/>
</dbReference>